<gene>
    <name evidence="2" type="ORF">SS1G_12562</name>
</gene>
<dbReference type="GeneID" id="5482767"/>
<protein>
    <submittedName>
        <fullName evidence="2">Uncharacterized protein</fullName>
    </submittedName>
</protein>
<name>A7F4N7_SCLS1</name>
<accession>A7F4N7</accession>
<keyword evidence="3" id="KW-1185">Reference proteome</keyword>
<dbReference type="RefSeq" id="XP_001586575.1">
    <property type="nucleotide sequence ID" value="XM_001586525.1"/>
</dbReference>
<organism evidence="2 3">
    <name type="scientific">Sclerotinia sclerotiorum (strain ATCC 18683 / 1980 / Ss-1)</name>
    <name type="common">White mold</name>
    <name type="synonym">Whetzelinia sclerotiorum</name>
    <dbReference type="NCBI Taxonomy" id="665079"/>
    <lineage>
        <taxon>Eukaryota</taxon>
        <taxon>Fungi</taxon>
        <taxon>Dikarya</taxon>
        <taxon>Ascomycota</taxon>
        <taxon>Pezizomycotina</taxon>
        <taxon>Leotiomycetes</taxon>
        <taxon>Helotiales</taxon>
        <taxon>Sclerotiniaceae</taxon>
        <taxon>Sclerotinia</taxon>
    </lineage>
</organism>
<keyword evidence="1" id="KW-0812">Transmembrane</keyword>
<dbReference type="AlphaFoldDB" id="A7F4N7"/>
<evidence type="ECO:0000313" key="3">
    <source>
        <dbReference type="Proteomes" id="UP000001312"/>
    </source>
</evidence>
<sequence length="101" mass="11455">METNGDGSRNLKVGQKENNQERYLRYHIATREELANGLSQKKDRMILFGHWGLGIWHRDGMVGGGAFIALAIALAMVMVIFAWFGLARLNCWMDGCWARVN</sequence>
<dbReference type="KEGG" id="ssl:SS1G_12562"/>
<dbReference type="InParanoid" id="A7F4N7"/>
<dbReference type="Proteomes" id="UP000001312">
    <property type="component" value="Unassembled WGS sequence"/>
</dbReference>
<keyword evidence="1" id="KW-0472">Membrane</keyword>
<dbReference type="HOGENOM" id="CLU_2293394_0_0_1"/>
<feature type="transmembrane region" description="Helical" evidence="1">
    <location>
        <begin position="61"/>
        <end position="84"/>
    </location>
</feature>
<evidence type="ECO:0000256" key="1">
    <source>
        <dbReference type="SAM" id="Phobius"/>
    </source>
</evidence>
<evidence type="ECO:0000313" key="2">
    <source>
        <dbReference type="EMBL" id="EDN97708.1"/>
    </source>
</evidence>
<dbReference type="EMBL" id="CH476641">
    <property type="protein sequence ID" value="EDN97708.1"/>
    <property type="molecule type" value="Genomic_DNA"/>
</dbReference>
<reference evidence="3" key="1">
    <citation type="journal article" date="2011" name="PLoS Genet.">
        <title>Genomic analysis of the necrotrophic fungal pathogens Sclerotinia sclerotiorum and Botrytis cinerea.</title>
        <authorList>
            <person name="Amselem J."/>
            <person name="Cuomo C.A."/>
            <person name="van Kan J.A."/>
            <person name="Viaud M."/>
            <person name="Benito E.P."/>
            <person name="Couloux A."/>
            <person name="Coutinho P.M."/>
            <person name="de Vries R.P."/>
            <person name="Dyer P.S."/>
            <person name="Fillinger S."/>
            <person name="Fournier E."/>
            <person name="Gout L."/>
            <person name="Hahn M."/>
            <person name="Kohn L."/>
            <person name="Lapalu N."/>
            <person name="Plummer K.M."/>
            <person name="Pradier J.M."/>
            <person name="Quevillon E."/>
            <person name="Sharon A."/>
            <person name="Simon A."/>
            <person name="ten Have A."/>
            <person name="Tudzynski B."/>
            <person name="Tudzynski P."/>
            <person name="Wincker P."/>
            <person name="Andrew M."/>
            <person name="Anthouard V."/>
            <person name="Beever R.E."/>
            <person name="Beffa R."/>
            <person name="Benoit I."/>
            <person name="Bouzid O."/>
            <person name="Brault B."/>
            <person name="Chen Z."/>
            <person name="Choquer M."/>
            <person name="Collemare J."/>
            <person name="Cotton P."/>
            <person name="Danchin E.G."/>
            <person name="Da Silva C."/>
            <person name="Gautier A."/>
            <person name="Giraud C."/>
            <person name="Giraud T."/>
            <person name="Gonzalez C."/>
            <person name="Grossetete S."/>
            <person name="Guldener U."/>
            <person name="Henrissat B."/>
            <person name="Howlett B.J."/>
            <person name="Kodira C."/>
            <person name="Kretschmer M."/>
            <person name="Lappartient A."/>
            <person name="Leroch M."/>
            <person name="Levis C."/>
            <person name="Mauceli E."/>
            <person name="Neuveglise C."/>
            <person name="Oeser B."/>
            <person name="Pearson M."/>
            <person name="Poulain J."/>
            <person name="Poussereau N."/>
            <person name="Quesneville H."/>
            <person name="Rascle C."/>
            <person name="Schumacher J."/>
            <person name="Segurens B."/>
            <person name="Sexton A."/>
            <person name="Silva E."/>
            <person name="Sirven C."/>
            <person name="Soanes D.M."/>
            <person name="Talbot N.J."/>
            <person name="Templeton M."/>
            <person name="Yandava C."/>
            <person name="Yarden O."/>
            <person name="Zeng Q."/>
            <person name="Rollins J.A."/>
            <person name="Lebrun M.H."/>
            <person name="Dickman M."/>
        </authorList>
    </citation>
    <scope>NUCLEOTIDE SEQUENCE [LARGE SCALE GENOMIC DNA]</scope>
    <source>
        <strain evidence="3">ATCC 18683 / 1980 / Ss-1</strain>
    </source>
</reference>
<proteinExistence type="predicted"/>
<keyword evidence="1" id="KW-1133">Transmembrane helix</keyword>